<comment type="caution">
    <text evidence="11">The sequence shown here is derived from an EMBL/GenBank/DDBJ whole genome shotgun (WGS) entry which is preliminary data.</text>
</comment>
<dbReference type="Proteomes" id="UP000475862">
    <property type="component" value="Unassembled WGS sequence"/>
</dbReference>
<dbReference type="OrthoDB" id="337750at2759"/>
<evidence type="ECO:0000313" key="11">
    <source>
        <dbReference type="EMBL" id="KAE9543436.1"/>
    </source>
</evidence>
<dbReference type="InterPro" id="IPR005578">
    <property type="entry name" value="Yif1_fam"/>
</dbReference>
<evidence type="ECO:0000256" key="4">
    <source>
        <dbReference type="ARBA" id="ARBA00022824"/>
    </source>
</evidence>
<keyword evidence="3 9" id="KW-0812">Transmembrane</keyword>
<dbReference type="GO" id="GO:0030134">
    <property type="term" value="C:COPII-coated ER to Golgi transport vesicle"/>
    <property type="evidence" value="ECO:0007669"/>
    <property type="project" value="TreeGrafter"/>
</dbReference>
<dbReference type="PANTHER" id="PTHR14083">
    <property type="entry name" value="YIP1 INTERACTING FACTOR HOMOLOG YIF1 PROTEIN"/>
    <property type="match status" value="1"/>
</dbReference>
<feature type="region of interest" description="Disordered" evidence="10">
    <location>
        <begin position="18"/>
        <end position="41"/>
    </location>
</feature>
<sequence length="390" mass="43947">MSQKRCAFFAHVISRAMQSNSSNKRLTRRPMETPGLDVNSIPPQQVQYNYAQPTMYSPPQEPQTIPSQQQFYYNDFTSIPSQPQHGYGNSDFGYMGSAPTDNINHRQHYTPSPGPNPQQTQPMMFNPANNLVDAFGSNPLLAGATVRYGQKILGQVVDENVGKYTSGISSEIKRYFAVDTRYVITKLGLLLFPFAHTDWSIMLESTGQTDDRRRARPKTDVNAPDLYIPTVAFVTYLLFLGLILGKHGQFSPELLSVQASRVLAWEVIVVLVEILALYVTNIQSSLRALDLTAYSGYKYFGIISCIPIGLLLGETAFYLALLYIGIAFIYFLLFSMRWQLNSIATVANVGQPVVMVEYKRKRTLYFLILAVAIQPITAWYLISYLTFTMK</sequence>
<dbReference type="GO" id="GO:0015031">
    <property type="term" value="P:protein transport"/>
    <property type="evidence" value="ECO:0007669"/>
    <property type="project" value="UniProtKB-KW"/>
</dbReference>
<protein>
    <recommendedName>
        <fullName evidence="9">Protein YIF1</fullName>
    </recommendedName>
</protein>
<keyword evidence="2 9" id="KW-0813">Transport</keyword>
<evidence type="ECO:0000256" key="2">
    <source>
        <dbReference type="ARBA" id="ARBA00022448"/>
    </source>
</evidence>
<evidence type="ECO:0000256" key="3">
    <source>
        <dbReference type="ARBA" id="ARBA00022692"/>
    </source>
</evidence>
<comment type="subcellular location">
    <subcellularLocation>
        <location evidence="9">Endoplasmic reticulum membrane</location>
        <topology evidence="9">Multi-pass membrane protein</topology>
    </subcellularLocation>
    <subcellularLocation>
        <location evidence="9">Golgi apparatus membrane</location>
        <topology evidence="9">Multi-pass membrane protein</topology>
    </subcellularLocation>
</comment>
<proteinExistence type="inferred from homology"/>
<evidence type="ECO:0000256" key="5">
    <source>
        <dbReference type="ARBA" id="ARBA00022927"/>
    </source>
</evidence>
<keyword evidence="6 9" id="KW-1133">Transmembrane helix</keyword>
<evidence type="ECO:0000256" key="6">
    <source>
        <dbReference type="ARBA" id="ARBA00022989"/>
    </source>
</evidence>
<evidence type="ECO:0000256" key="10">
    <source>
        <dbReference type="SAM" id="MobiDB-lite"/>
    </source>
</evidence>
<evidence type="ECO:0000256" key="8">
    <source>
        <dbReference type="ARBA" id="ARBA00023136"/>
    </source>
</evidence>
<dbReference type="GO" id="GO:0006888">
    <property type="term" value="P:endoplasmic reticulum to Golgi vesicle-mediated transport"/>
    <property type="evidence" value="ECO:0007669"/>
    <property type="project" value="UniProtKB-UniRule"/>
</dbReference>
<evidence type="ECO:0000256" key="1">
    <source>
        <dbReference type="ARBA" id="ARBA00009727"/>
    </source>
</evidence>
<keyword evidence="5 9" id="KW-0653">Protein transport</keyword>
<dbReference type="GO" id="GO:0000139">
    <property type="term" value="C:Golgi membrane"/>
    <property type="evidence" value="ECO:0007669"/>
    <property type="project" value="UniProtKB-SubCell"/>
</dbReference>
<keyword evidence="4 9" id="KW-0256">Endoplasmic reticulum</keyword>
<keyword evidence="12" id="KW-1185">Reference proteome</keyword>
<accession>A0A6G0U5D0</accession>
<dbReference type="EMBL" id="VYZN01000008">
    <property type="protein sequence ID" value="KAE9543436.1"/>
    <property type="molecule type" value="Genomic_DNA"/>
</dbReference>
<feature type="region of interest" description="Disordered" evidence="10">
    <location>
        <begin position="77"/>
        <end position="121"/>
    </location>
</feature>
<feature type="transmembrane region" description="Helical" evidence="9">
    <location>
        <begin position="263"/>
        <end position="280"/>
    </location>
</feature>
<dbReference type="AlphaFoldDB" id="A0A6G0U5D0"/>
<evidence type="ECO:0000256" key="7">
    <source>
        <dbReference type="ARBA" id="ARBA00023034"/>
    </source>
</evidence>
<dbReference type="PANTHER" id="PTHR14083:SF0">
    <property type="entry name" value="YIP1D-INTERACTING FACTOR 1, ISOFORM C"/>
    <property type="match status" value="1"/>
</dbReference>
<reference evidence="11 12" key="1">
    <citation type="submission" date="2019-08" db="EMBL/GenBank/DDBJ databases">
        <title>The genome of the soybean aphid Biotype 1, its phylome, world population structure and adaptation to the North American continent.</title>
        <authorList>
            <person name="Giordano R."/>
            <person name="Donthu R.K."/>
            <person name="Hernandez A.G."/>
            <person name="Wright C.L."/>
            <person name="Zimin A.V."/>
        </authorList>
    </citation>
    <scope>NUCLEOTIDE SEQUENCE [LARGE SCALE GENOMIC DNA]</scope>
    <source>
        <tissue evidence="11">Whole aphids</tissue>
    </source>
</reference>
<dbReference type="GO" id="GO:0005793">
    <property type="term" value="C:endoplasmic reticulum-Golgi intermediate compartment"/>
    <property type="evidence" value="ECO:0007669"/>
    <property type="project" value="UniProtKB-UniRule"/>
</dbReference>
<keyword evidence="8 9" id="KW-0472">Membrane</keyword>
<dbReference type="GO" id="GO:0005789">
    <property type="term" value="C:endoplasmic reticulum membrane"/>
    <property type="evidence" value="ECO:0007669"/>
    <property type="project" value="UniProtKB-SubCell"/>
</dbReference>
<gene>
    <name evidence="11" type="ORF">AGLY_002236</name>
</gene>
<comment type="similarity">
    <text evidence="1 9">Belongs to the YIF1 family.</text>
</comment>
<feature type="transmembrane region" description="Helical" evidence="9">
    <location>
        <begin position="364"/>
        <end position="382"/>
    </location>
</feature>
<evidence type="ECO:0000256" key="9">
    <source>
        <dbReference type="RuleBase" id="RU368073"/>
    </source>
</evidence>
<comment type="function">
    <text evidence="9">Has a role in transport between endoplasmic reticulum and Golgi.</text>
</comment>
<evidence type="ECO:0000313" key="12">
    <source>
        <dbReference type="Proteomes" id="UP000475862"/>
    </source>
</evidence>
<name>A0A6G0U5D0_APHGL</name>
<organism evidence="11 12">
    <name type="scientific">Aphis glycines</name>
    <name type="common">Soybean aphid</name>
    <dbReference type="NCBI Taxonomy" id="307491"/>
    <lineage>
        <taxon>Eukaryota</taxon>
        <taxon>Metazoa</taxon>
        <taxon>Ecdysozoa</taxon>
        <taxon>Arthropoda</taxon>
        <taxon>Hexapoda</taxon>
        <taxon>Insecta</taxon>
        <taxon>Pterygota</taxon>
        <taxon>Neoptera</taxon>
        <taxon>Paraneoptera</taxon>
        <taxon>Hemiptera</taxon>
        <taxon>Sternorrhyncha</taxon>
        <taxon>Aphidomorpha</taxon>
        <taxon>Aphidoidea</taxon>
        <taxon>Aphididae</taxon>
        <taxon>Aphidini</taxon>
        <taxon>Aphis</taxon>
        <taxon>Aphis</taxon>
    </lineage>
</organism>
<feature type="transmembrane region" description="Helical" evidence="9">
    <location>
        <begin position="226"/>
        <end position="243"/>
    </location>
</feature>
<feature type="transmembrane region" description="Helical" evidence="9">
    <location>
        <begin position="300"/>
        <end position="333"/>
    </location>
</feature>
<keyword evidence="7 9" id="KW-0333">Golgi apparatus</keyword>
<dbReference type="Pfam" id="PF03878">
    <property type="entry name" value="YIF1"/>
    <property type="match status" value="1"/>
</dbReference>